<keyword evidence="7" id="KW-1185">Reference proteome</keyword>
<dbReference type="GO" id="GO:0008726">
    <property type="term" value="F:alkanesulfonate monooxygenase activity"/>
    <property type="evidence" value="ECO:0007669"/>
    <property type="project" value="TreeGrafter"/>
</dbReference>
<keyword evidence="3" id="KW-0560">Oxidoreductase</keyword>
<evidence type="ECO:0000256" key="1">
    <source>
        <dbReference type="ARBA" id="ARBA00022630"/>
    </source>
</evidence>
<evidence type="ECO:0000259" key="5">
    <source>
        <dbReference type="Pfam" id="PF00296"/>
    </source>
</evidence>
<dbReference type="EMBL" id="OBDO01000012">
    <property type="protein sequence ID" value="SNX98714.1"/>
    <property type="molecule type" value="Genomic_DNA"/>
</dbReference>
<dbReference type="SUPFAM" id="SSF51679">
    <property type="entry name" value="Bacterial luciferase-like"/>
    <property type="match status" value="1"/>
</dbReference>
<evidence type="ECO:0000313" key="6">
    <source>
        <dbReference type="EMBL" id="SNX98714.1"/>
    </source>
</evidence>
<keyword evidence="2" id="KW-0288">FMN</keyword>
<evidence type="ECO:0000256" key="3">
    <source>
        <dbReference type="ARBA" id="ARBA00023002"/>
    </source>
</evidence>
<dbReference type="PANTHER" id="PTHR42847">
    <property type="entry name" value="ALKANESULFONATE MONOOXYGENASE"/>
    <property type="match status" value="1"/>
</dbReference>
<evidence type="ECO:0000256" key="4">
    <source>
        <dbReference type="ARBA" id="ARBA00023033"/>
    </source>
</evidence>
<dbReference type="AlphaFoldDB" id="A0A285EKM2"/>
<dbReference type="InterPro" id="IPR050172">
    <property type="entry name" value="SsuD_RutA_monooxygenase"/>
</dbReference>
<dbReference type="GO" id="GO:0046306">
    <property type="term" value="P:alkanesulfonate catabolic process"/>
    <property type="evidence" value="ECO:0007669"/>
    <property type="project" value="TreeGrafter"/>
</dbReference>
<dbReference type="Proteomes" id="UP000219514">
    <property type="component" value="Unassembled WGS sequence"/>
</dbReference>
<proteinExistence type="predicted"/>
<dbReference type="Gene3D" id="3.20.20.30">
    <property type="entry name" value="Luciferase-like domain"/>
    <property type="match status" value="1"/>
</dbReference>
<dbReference type="RefSeq" id="WP_172442583.1">
    <property type="nucleotide sequence ID" value="NZ_OBDO01000012.1"/>
</dbReference>
<feature type="domain" description="Luciferase-like" evidence="5">
    <location>
        <begin position="15"/>
        <end position="237"/>
    </location>
</feature>
<evidence type="ECO:0000313" key="7">
    <source>
        <dbReference type="Proteomes" id="UP000219514"/>
    </source>
</evidence>
<protein>
    <submittedName>
        <fullName evidence="6">Probable F420-dependent oxidoreductase, MSMEG_2516 family</fullName>
    </submittedName>
</protein>
<sequence>MTRPFRFIAPAPRLTGDPARWRAEVRRIEDLGFSTLSIGDHVSRGWALEPVTAMTVAAEATSRLRVLSLALANDYRHPVILHKALATLDVFSSGRVELGIGAGWMQSDYDSAGIPMDPAATRIERLEESLRILTGLFGPAPVNVTGRYYRIRDLDGLPKPVQRPRPPLLVGGGGRRMLSLAARVADIVGVHCTLPSGVQDAAAVADLAADRIAEKVRWVQEAAEAVGRRVSDLELQFSVYHCLITRPGHIGAPNRSSFAALIAAAPELLADSPAVLVGDVERCVDTLIERRERYGFSYLNLGGDVESVAPIVARLAGT</sequence>
<evidence type="ECO:0000256" key="2">
    <source>
        <dbReference type="ARBA" id="ARBA00022643"/>
    </source>
</evidence>
<keyword evidence="1" id="KW-0285">Flavoprotein</keyword>
<dbReference type="InterPro" id="IPR036661">
    <property type="entry name" value="Luciferase-like_sf"/>
</dbReference>
<reference evidence="6 7" key="1">
    <citation type="submission" date="2017-09" db="EMBL/GenBank/DDBJ databases">
        <authorList>
            <person name="Ehlers B."/>
            <person name="Leendertz F.H."/>
        </authorList>
    </citation>
    <scope>NUCLEOTIDE SEQUENCE [LARGE SCALE GENOMIC DNA]</scope>
    <source>
        <strain evidence="6 7">DSM 46844</strain>
    </source>
</reference>
<dbReference type="InterPro" id="IPR019923">
    <property type="entry name" value="Lucif-like_OxRdtase_MSMEG_2516"/>
</dbReference>
<keyword evidence="4" id="KW-0503">Monooxygenase</keyword>
<dbReference type="InterPro" id="IPR011251">
    <property type="entry name" value="Luciferase-like_dom"/>
</dbReference>
<dbReference type="Pfam" id="PF00296">
    <property type="entry name" value="Bac_luciferase"/>
    <property type="match status" value="1"/>
</dbReference>
<name>A0A285EKM2_9ACTN</name>
<organism evidence="6 7">
    <name type="scientific">Geodermatophilus sabuli</name>
    <dbReference type="NCBI Taxonomy" id="1564158"/>
    <lineage>
        <taxon>Bacteria</taxon>
        <taxon>Bacillati</taxon>
        <taxon>Actinomycetota</taxon>
        <taxon>Actinomycetes</taxon>
        <taxon>Geodermatophilales</taxon>
        <taxon>Geodermatophilaceae</taxon>
        <taxon>Geodermatophilus</taxon>
    </lineage>
</organism>
<dbReference type="PANTHER" id="PTHR42847:SF4">
    <property type="entry name" value="ALKANESULFONATE MONOOXYGENASE-RELATED"/>
    <property type="match status" value="1"/>
</dbReference>
<gene>
    <name evidence="6" type="ORF">SAMN06893097_1129</name>
</gene>
<accession>A0A285EKM2</accession>
<dbReference type="NCBIfam" id="TIGR03621">
    <property type="entry name" value="F420_MSMEG_2516"/>
    <property type="match status" value="1"/>
</dbReference>